<dbReference type="Proteomes" id="UP000652720">
    <property type="component" value="Unassembled WGS sequence"/>
</dbReference>
<dbReference type="GeneID" id="59164542"/>
<reference evidence="4" key="4">
    <citation type="submission" date="2023-08" db="EMBL/GenBank/DDBJ databases">
        <authorList>
            <person name="Sun Q."/>
            <person name="Zhou Y."/>
        </authorList>
    </citation>
    <scope>NUCLEOTIDE SEQUENCE</scope>
    <source>
        <strain evidence="5">CGMCC 1.8884</strain>
        <strain evidence="4">CGMCC 1.8885</strain>
    </source>
</reference>
<comment type="caution">
    <text evidence="4">The sequence shown here is derived from an EMBL/GenBank/DDBJ whole genome shotgun (WGS) entry which is preliminary data.</text>
</comment>
<dbReference type="RefSeq" id="WP_017869169.1">
    <property type="nucleotide sequence ID" value="NZ_BMLZ01000003.1"/>
</dbReference>
<evidence type="ECO:0000313" key="6">
    <source>
        <dbReference type="Proteomes" id="UP000630135"/>
    </source>
</evidence>
<evidence type="ECO:0000256" key="1">
    <source>
        <dbReference type="SAM" id="Coils"/>
    </source>
</evidence>
<feature type="transmembrane region" description="Helical" evidence="3">
    <location>
        <begin position="12"/>
        <end position="33"/>
    </location>
</feature>
<keyword evidence="6" id="KW-1185">Reference proteome</keyword>
<dbReference type="Proteomes" id="UP000630135">
    <property type="component" value="Unassembled WGS sequence"/>
</dbReference>
<feature type="coiled-coil region" evidence="1">
    <location>
        <begin position="53"/>
        <end position="87"/>
    </location>
</feature>
<name>A0AAV4K3I5_9DEIO</name>
<organism evidence="4 7">
    <name type="scientific">Deinococcus wulumuqiensis</name>
    <dbReference type="NCBI Taxonomy" id="980427"/>
    <lineage>
        <taxon>Bacteria</taxon>
        <taxon>Thermotogati</taxon>
        <taxon>Deinococcota</taxon>
        <taxon>Deinococci</taxon>
        <taxon>Deinococcales</taxon>
        <taxon>Deinococcaceae</taxon>
        <taxon>Deinococcus</taxon>
    </lineage>
</organism>
<reference evidence="4" key="2">
    <citation type="journal article" date="2014" name="Int. J. Syst. Evol. Microbiol.">
        <title>Complete genome sequence of Corynebacterium casei LMG S-19264T (=DSM 44701T), isolated from a smear-ripened cheese.</title>
        <authorList>
            <consortium name="US DOE Joint Genome Institute (JGI-PGF)"/>
            <person name="Walter F."/>
            <person name="Albersmeier A."/>
            <person name="Kalinowski J."/>
            <person name="Ruckert C."/>
        </authorList>
    </citation>
    <scope>NUCLEOTIDE SEQUENCE</scope>
    <source>
        <strain evidence="4">CGMCC 1.8885</strain>
    </source>
</reference>
<dbReference type="EMBL" id="BMLZ01000003">
    <property type="protein sequence ID" value="GGP28733.1"/>
    <property type="molecule type" value="Genomic_DNA"/>
</dbReference>
<evidence type="ECO:0000313" key="5">
    <source>
        <dbReference type="EMBL" id="GGP28733.1"/>
    </source>
</evidence>
<reference evidence="6" key="3">
    <citation type="journal article" date="2019" name="Int. J. Syst. Evol. Microbiol.">
        <title>The Global Catalogue of Microorganisms (GCM) 10K type strain sequencing project: providing services to taxonomists for standard genome sequencing and annotation.</title>
        <authorList>
            <consortium name="The Broad Institute Genomics Platform"/>
            <consortium name="The Broad Institute Genome Sequencing Center for Infectious Disease"/>
            <person name="Wu L."/>
            <person name="Ma J."/>
        </authorList>
    </citation>
    <scope>NUCLEOTIDE SEQUENCE [LARGE SCALE GENOMIC DNA]</scope>
    <source>
        <strain evidence="6">CGMCC 1.8884</strain>
    </source>
</reference>
<keyword evidence="1" id="KW-0175">Coiled coil</keyword>
<reference evidence="5" key="1">
    <citation type="journal article" date="2014" name="Int. J. Syst. Evol. Microbiol.">
        <title>Complete genome of a new Firmicutes species belonging to the dominant human colonic microbiota ('Ruminococcus bicirculans') reveals two chromosomes and a selective capacity to utilize plant glucans.</title>
        <authorList>
            <consortium name="NISC Comparative Sequencing Program"/>
            <person name="Wegmann U."/>
            <person name="Louis P."/>
            <person name="Goesmann A."/>
            <person name="Henrissat B."/>
            <person name="Duncan S.H."/>
            <person name="Flint H.J."/>
        </authorList>
    </citation>
    <scope>NUCLEOTIDE SEQUENCE</scope>
    <source>
        <strain evidence="5">CGMCC 1.8884</strain>
    </source>
</reference>
<evidence type="ECO:0000256" key="2">
    <source>
        <dbReference type="SAM" id="MobiDB-lite"/>
    </source>
</evidence>
<accession>A0AAV4K3I5</accession>
<protein>
    <submittedName>
        <fullName evidence="4">Uncharacterized protein</fullName>
    </submittedName>
</protein>
<feature type="compositionally biased region" description="Pro residues" evidence="2">
    <location>
        <begin position="125"/>
        <end position="140"/>
    </location>
</feature>
<dbReference type="AlphaFoldDB" id="A0AAV4K3I5"/>
<dbReference type="EMBL" id="BMMA01000004">
    <property type="protein sequence ID" value="GGI75495.1"/>
    <property type="molecule type" value="Genomic_DNA"/>
</dbReference>
<evidence type="ECO:0000313" key="4">
    <source>
        <dbReference type="EMBL" id="GGI75495.1"/>
    </source>
</evidence>
<sequence>MGDVDVSQLIGLVTKGGPAAIIIAVFYGLAMLVREVRGGKVGQQRETDLAAKIALLGTQVKTLSASMEQMENELERALDLVHSMRYQRDQARVRVEYLELIGNVEPRTVWPPEPQSPPALSTPAPAGPFPPLPDEPLPPT</sequence>
<evidence type="ECO:0000313" key="7">
    <source>
        <dbReference type="Proteomes" id="UP000652720"/>
    </source>
</evidence>
<gene>
    <name evidence="5" type="ORF">GCM10008021_03840</name>
    <name evidence="4" type="ORF">GCM10010914_07170</name>
</gene>
<feature type="region of interest" description="Disordered" evidence="2">
    <location>
        <begin position="106"/>
        <end position="140"/>
    </location>
</feature>
<keyword evidence="3" id="KW-1133">Transmembrane helix</keyword>
<keyword evidence="3" id="KW-0472">Membrane</keyword>
<proteinExistence type="predicted"/>
<keyword evidence="3" id="KW-0812">Transmembrane</keyword>
<evidence type="ECO:0000256" key="3">
    <source>
        <dbReference type="SAM" id="Phobius"/>
    </source>
</evidence>